<dbReference type="GO" id="GO:0005886">
    <property type="term" value="C:plasma membrane"/>
    <property type="evidence" value="ECO:0007669"/>
    <property type="project" value="UniProtKB-SubCell"/>
</dbReference>
<comment type="caution">
    <text evidence="8">The sequence shown here is derived from an EMBL/GenBank/DDBJ whole genome shotgun (WGS) entry which is preliminary data.</text>
</comment>
<dbReference type="AlphaFoldDB" id="A0A3L8PZX5"/>
<keyword evidence="2" id="KW-1003">Cell membrane</keyword>
<dbReference type="InterPro" id="IPR051258">
    <property type="entry name" value="Diverse_Substrate_Transporter"/>
</dbReference>
<keyword evidence="4 6" id="KW-1133">Transmembrane helix</keyword>
<dbReference type="RefSeq" id="WP_121839036.1">
    <property type="nucleotide sequence ID" value="NZ_ML014778.1"/>
</dbReference>
<dbReference type="Pfam" id="PF00892">
    <property type="entry name" value="EamA"/>
    <property type="match status" value="2"/>
</dbReference>
<name>A0A3L8PZX5_9GAMM</name>
<evidence type="ECO:0000313" key="8">
    <source>
        <dbReference type="EMBL" id="RLV59652.1"/>
    </source>
</evidence>
<dbReference type="SUPFAM" id="SSF103481">
    <property type="entry name" value="Multidrug resistance efflux transporter EmrE"/>
    <property type="match status" value="1"/>
</dbReference>
<feature type="transmembrane region" description="Helical" evidence="6">
    <location>
        <begin position="185"/>
        <end position="208"/>
    </location>
</feature>
<feature type="transmembrane region" description="Helical" evidence="6">
    <location>
        <begin position="159"/>
        <end position="178"/>
    </location>
</feature>
<feature type="domain" description="EamA" evidence="7">
    <location>
        <begin position="157"/>
        <end position="292"/>
    </location>
</feature>
<keyword evidence="5 6" id="KW-0472">Membrane</keyword>
<feature type="transmembrane region" description="Helical" evidence="6">
    <location>
        <begin position="70"/>
        <end position="89"/>
    </location>
</feature>
<feature type="transmembrane region" description="Helical" evidence="6">
    <location>
        <begin position="12"/>
        <end position="31"/>
    </location>
</feature>
<feature type="transmembrane region" description="Helical" evidence="6">
    <location>
        <begin position="127"/>
        <end position="153"/>
    </location>
</feature>
<organism evidence="8 9">
    <name type="scientific">Parashewanella curva</name>
    <dbReference type="NCBI Taxonomy" id="2338552"/>
    <lineage>
        <taxon>Bacteria</taxon>
        <taxon>Pseudomonadati</taxon>
        <taxon>Pseudomonadota</taxon>
        <taxon>Gammaproteobacteria</taxon>
        <taxon>Alteromonadales</taxon>
        <taxon>Shewanellaceae</taxon>
        <taxon>Parashewanella</taxon>
    </lineage>
</organism>
<dbReference type="PANTHER" id="PTHR42920:SF11">
    <property type="entry name" value="INNER MEMBRANE PROTEIN YTFF"/>
    <property type="match status" value="1"/>
</dbReference>
<evidence type="ECO:0000313" key="9">
    <source>
        <dbReference type="Proteomes" id="UP000281474"/>
    </source>
</evidence>
<evidence type="ECO:0000256" key="5">
    <source>
        <dbReference type="ARBA" id="ARBA00023136"/>
    </source>
</evidence>
<sequence>MNIKSTHFTPHLLLVLSQVLIASSFPATAMLDLNNSVISLNILRFVIAVVCLAPFVLFKPKYRKQLKQTWLKGMIIGGFYSAYFQFLFISLKQTTPLHTGTLYTLTPFLTAVLSFVVWRYRINRYELLAYAIGSIGTAWVVFKGKIDLILGFHLNPGDWIYLGAVVCMSLYILSMKILHKGEDAIVMTFSSLLGGLIVTSLAAFFMGVELGWLRLSTHDFTVLFYIAVATSLMTSYLTQKASQKLLSIEVTTYIYLSPVLVAIEVAILGGQLPELKVLPGILLSVFATVVLLYFAQIKKRELSRASSK</sequence>
<dbReference type="OrthoDB" id="6396836at2"/>
<dbReference type="EMBL" id="QZEI01000029">
    <property type="protein sequence ID" value="RLV59652.1"/>
    <property type="molecule type" value="Genomic_DNA"/>
</dbReference>
<gene>
    <name evidence="8" type="ORF">D5018_10890</name>
</gene>
<evidence type="ECO:0000256" key="1">
    <source>
        <dbReference type="ARBA" id="ARBA00004651"/>
    </source>
</evidence>
<dbReference type="InterPro" id="IPR000620">
    <property type="entry name" value="EamA_dom"/>
</dbReference>
<evidence type="ECO:0000256" key="6">
    <source>
        <dbReference type="SAM" id="Phobius"/>
    </source>
</evidence>
<evidence type="ECO:0000259" key="7">
    <source>
        <dbReference type="Pfam" id="PF00892"/>
    </source>
</evidence>
<dbReference type="PANTHER" id="PTHR42920">
    <property type="entry name" value="OS03G0707200 PROTEIN-RELATED"/>
    <property type="match status" value="1"/>
</dbReference>
<feature type="transmembrane region" description="Helical" evidence="6">
    <location>
        <begin position="277"/>
        <end position="295"/>
    </location>
</feature>
<keyword evidence="3 6" id="KW-0812">Transmembrane</keyword>
<evidence type="ECO:0000256" key="2">
    <source>
        <dbReference type="ARBA" id="ARBA00022475"/>
    </source>
</evidence>
<feature type="transmembrane region" description="Helical" evidence="6">
    <location>
        <begin position="37"/>
        <end position="58"/>
    </location>
</feature>
<proteinExistence type="predicted"/>
<evidence type="ECO:0000256" key="4">
    <source>
        <dbReference type="ARBA" id="ARBA00022989"/>
    </source>
</evidence>
<accession>A0A3L8PZX5</accession>
<feature type="transmembrane region" description="Helical" evidence="6">
    <location>
        <begin position="101"/>
        <end position="120"/>
    </location>
</feature>
<reference evidence="8 9" key="1">
    <citation type="submission" date="2018-09" db="EMBL/GenBank/DDBJ databases">
        <title>Phylogeny of the Shewanellaceae, and recommendation for two new genera, Pseudoshewanella and Parashewanella.</title>
        <authorList>
            <person name="Wang G."/>
        </authorList>
    </citation>
    <scope>NUCLEOTIDE SEQUENCE [LARGE SCALE GENOMIC DNA]</scope>
    <source>
        <strain evidence="8 9">C51</strain>
    </source>
</reference>
<protein>
    <submittedName>
        <fullName evidence="8">DMT family transporter</fullName>
    </submittedName>
</protein>
<feature type="transmembrane region" description="Helical" evidence="6">
    <location>
        <begin position="220"/>
        <end position="238"/>
    </location>
</feature>
<feature type="domain" description="EamA" evidence="7">
    <location>
        <begin position="12"/>
        <end position="141"/>
    </location>
</feature>
<dbReference type="InterPro" id="IPR037185">
    <property type="entry name" value="EmrE-like"/>
</dbReference>
<feature type="transmembrane region" description="Helical" evidence="6">
    <location>
        <begin position="250"/>
        <end position="271"/>
    </location>
</feature>
<evidence type="ECO:0000256" key="3">
    <source>
        <dbReference type="ARBA" id="ARBA00022692"/>
    </source>
</evidence>
<keyword evidence="9" id="KW-1185">Reference proteome</keyword>
<dbReference type="Proteomes" id="UP000281474">
    <property type="component" value="Unassembled WGS sequence"/>
</dbReference>
<comment type="subcellular location">
    <subcellularLocation>
        <location evidence="1">Cell membrane</location>
        <topology evidence="1">Multi-pass membrane protein</topology>
    </subcellularLocation>
</comment>